<evidence type="ECO:0000313" key="2">
    <source>
        <dbReference type="EMBL" id="PSR35471.1"/>
    </source>
</evidence>
<sequence>MRFTELASKEIINLTTGGRMGPLGDTDLVINADTGQIESIIVPSRGRLNRQTEETVIPWNAIRRVGPEVLIVDMDEAGPLRRTGRN</sequence>
<accession>A0A2T2XLX4</accession>
<dbReference type="AlphaFoldDB" id="A0A2T2XLX4"/>
<dbReference type="EMBL" id="PXYW01000001">
    <property type="protein sequence ID" value="PSR35471.1"/>
    <property type="molecule type" value="Genomic_DNA"/>
</dbReference>
<comment type="caution">
    <text evidence="2">The sequence shown here is derived from an EMBL/GenBank/DDBJ whole genome shotgun (WGS) entry which is preliminary data.</text>
</comment>
<evidence type="ECO:0000313" key="3">
    <source>
        <dbReference type="Proteomes" id="UP000242972"/>
    </source>
</evidence>
<dbReference type="InterPro" id="IPR011033">
    <property type="entry name" value="PRC_barrel-like_sf"/>
</dbReference>
<dbReference type="Pfam" id="PF05239">
    <property type="entry name" value="PRC"/>
    <property type="match status" value="1"/>
</dbReference>
<dbReference type="PANTHER" id="PTHR40061:SF1">
    <property type="entry name" value="SPORULATION PROTEIN YLMC-RELATED"/>
    <property type="match status" value="1"/>
</dbReference>
<proteinExistence type="predicted"/>
<dbReference type="SUPFAM" id="SSF50346">
    <property type="entry name" value="PRC-barrel domain"/>
    <property type="match status" value="1"/>
</dbReference>
<gene>
    <name evidence="2" type="ORF">C7B46_00320</name>
</gene>
<dbReference type="InterPro" id="IPR027275">
    <property type="entry name" value="PRC-brl_dom"/>
</dbReference>
<dbReference type="Gene3D" id="2.30.30.240">
    <property type="entry name" value="PRC-barrel domain"/>
    <property type="match status" value="1"/>
</dbReference>
<dbReference type="PANTHER" id="PTHR40061">
    <property type="entry name" value="SPORULATION PROTEIN YLMC-RELATED"/>
    <property type="match status" value="1"/>
</dbReference>
<name>A0A2T2XLX4_9FIRM</name>
<organism evidence="2 3">
    <name type="scientific">Sulfobacillus benefaciens</name>
    <dbReference type="NCBI Taxonomy" id="453960"/>
    <lineage>
        <taxon>Bacteria</taxon>
        <taxon>Bacillati</taxon>
        <taxon>Bacillota</taxon>
        <taxon>Clostridia</taxon>
        <taxon>Eubacteriales</taxon>
        <taxon>Clostridiales Family XVII. Incertae Sedis</taxon>
        <taxon>Sulfobacillus</taxon>
    </lineage>
</organism>
<feature type="domain" description="PRC-barrel" evidence="1">
    <location>
        <begin position="2"/>
        <end position="75"/>
    </location>
</feature>
<dbReference type="InterPro" id="IPR014238">
    <property type="entry name" value="Spore_YlmC/YmxH"/>
</dbReference>
<evidence type="ECO:0000259" key="1">
    <source>
        <dbReference type="Pfam" id="PF05239"/>
    </source>
</evidence>
<reference evidence="2 3" key="1">
    <citation type="journal article" date="2014" name="BMC Genomics">
        <title>Comparison of environmental and isolate Sulfobacillus genomes reveals diverse carbon, sulfur, nitrogen, and hydrogen metabolisms.</title>
        <authorList>
            <person name="Justice N.B."/>
            <person name="Norman A."/>
            <person name="Brown C.T."/>
            <person name="Singh A."/>
            <person name="Thomas B.C."/>
            <person name="Banfield J.F."/>
        </authorList>
    </citation>
    <scope>NUCLEOTIDE SEQUENCE [LARGE SCALE GENOMIC DNA]</scope>
    <source>
        <strain evidence="2">AMDSBA4</strain>
    </source>
</reference>
<protein>
    <submittedName>
        <fullName evidence="2">YlmC/YmxH family sporulation protein</fullName>
    </submittedName>
</protein>
<dbReference type="NCBIfam" id="TIGR02888">
    <property type="entry name" value="spore_YlmC_YmxH"/>
    <property type="match status" value="1"/>
</dbReference>
<dbReference type="Proteomes" id="UP000242972">
    <property type="component" value="Unassembled WGS sequence"/>
</dbReference>